<protein>
    <recommendedName>
        <fullName evidence="1">PPM-type phosphatase domain-containing protein</fullName>
    </recommendedName>
</protein>
<feature type="domain" description="PPM-type phosphatase" evidence="1">
    <location>
        <begin position="6"/>
        <end position="90"/>
    </location>
</feature>
<dbReference type="Proteomes" id="UP000749010">
    <property type="component" value="Unassembled WGS sequence"/>
</dbReference>
<dbReference type="EMBL" id="SPMY01000087">
    <property type="protein sequence ID" value="NMQ30006.1"/>
    <property type="molecule type" value="Genomic_DNA"/>
</dbReference>
<sequence length="111" mass="12267">MGGETVLSLPENGEYSNETYFVTCDDWQTHLRVMSFSGEINFVSLMSDGAMSFAINRGRTGLSGPFMDPVKFYLSTVNEADGCEALQATLADERTWPITSDDKTILLIRPS</sequence>
<name>A0ABX1U348_9PROT</name>
<dbReference type="Pfam" id="PF13672">
    <property type="entry name" value="PP2C_2"/>
    <property type="match status" value="1"/>
</dbReference>
<gene>
    <name evidence="2" type="ORF">E4Q23_20940</name>
</gene>
<reference evidence="2 3" key="1">
    <citation type="submission" date="2019-03" db="EMBL/GenBank/DDBJ databases">
        <title>Metabolic reconstructions from genomes of highly enriched 'Candidatus Accumulibacter' and 'Candidatus Competibacter' bioreactor populations.</title>
        <authorList>
            <person name="Annavajhala M.K."/>
            <person name="Welles L."/>
            <person name="Abbas B."/>
            <person name="Sorokin D."/>
            <person name="Park H."/>
            <person name="Van Loosdrecht M."/>
            <person name="Chandran K."/>
        </authorList>
    </citation>
    <scope>NUCLEOTIDE SEQUENCE [LARGE SCALE GENOMIC DNA]</scope>
    <source>
        <strain evidence="2 3">SBR_S</strain>
    </source>
</reference>
<organism evidence="2 3">
    <name type="scientific">Candidatus Accumulibacter phosphatis</name>
    <dbReference type="NCBI Taxonomy" id="327160"/>
    <lineage>
        <taxon>Bacteria</taxon>
        <taxon>Pseudomonadati</taxon>
        <taxon>Pseudomonadota</taxon>
        <taxon>Betaproteobacteria</taxon>
        <taxon>Candidatus Accumulibacter</taxon>
    </lineage>
</organism>
<dbReference type="RefSeq" id="WP_169068457.1">
    <property type="nucleotide sequence ID" value="NZ_SPMY01000087.1"/>
</dbReference>
<dbReference type="InterPro" id="IPR001932">
    <property type="entry name" value="PPM-type_phosphatase-like_dom"/>
</dbReference>
<evidence type="ECO:0000313" key="2">
    <source>
        <dbReference type="EMBL" id="NMQ30006.1"/>
    </source>
</evidence>
<keyword evidence="3" id="KW-1185">Reference proteome</keyword>
<accession>A0ABX1U348</accession>
<evidence type="ECO:0000259" key="1">
    <source>
        <dbReference type="Pfam" id="PF13672"/>
    </source>
</evidence>
<proteinExistence type="predicted"/>
<evidence type="ECO:0000313" key="3">
    <source>
        <dbReference type="Proteomes" id="UP000749010"/>
    </source>
</evidence>
<comment type="caution">
    <text evidence="2">The sequence shown here is derived from an EMBL/GenBank/DDBJ whole genome shotgun (WGS) entry which is preliminary data.</text>
</comment>